<keyword evidence="2" id="KW-0560">Oxidoreductase</keyword>
<sequence length="315" mass="32193">MTKAVRFEEYGGSEVLKVVEVERPEPGPGEVRVSVVASSVNPGEAKIRSGELHEMFPTTFPSGEGSDFAGRVERLGDGVTGVSLGDEGIGFSDTRSAHATDVVVPVENIVPKPDAVTWEEAATLYVAGTTAVAAVRAVEVEPGDVVVVAGATGGVGAFAVQLAKHAGATVIGTARADDADVLRSWGIVPVEYGDGVAVRIRDAVAALPGGGEAGGVDAFIDTVGAGNVELALELGVAPERIDTIADFDAARTHGVKADGNAAGGGARTLAELAALIVEGALTVPVDTIYPLERVAEAYDHLAERHVVGKVVLRME</sequence>
<dbReference type="Gene3D" id="3.40.50.720">
    <property type="entry name" value="NAD(P)-binding Rossmann-like Domain"/>
    <property type="match status" value="1"/>
</dbReference>
<feature type="domain" description="Enoyl reductase (ER)" evidence="1">
    <location>
        <begin position="11"/>
        <end position="312"/>
    </location>
</feature>
<dbReference type="EC" id="1.-.-.-" evidence="2"/>
<dbReference type="PANTHER" id="PTHR43677">
    <property type="entry name" value="SHORT-CHAIN DEHYDROGENASE/REDUCTASE"/>
    <property type="match status" value="1"/>
</dbReference>
<accession>A0AB39BDE0</accession>
<organism evidence="2">
    <name type="scientific">Herbiconiux sp. A18JL235</name>
    <dbReference type="NCBI Taxonomy" id="3152363"/>
    <lineage>
        <taxon>Bacteria</taxon>
        <taxon>Bacillati</taxon>
        <taxon>Actinomycetota</taxon>
        <taxon>Actinomycetes</taxon>
        <taxon>Micrococcales</taxon>
        <taxon>Microbacteriaceae</taxon>
        <taxon>Herbiconiux</taxon>
    </lineage>
</organism>
<dbReference type="InterPro" id="IPR051397">
    <property type="entry name" value="Zn-ADH-like_protein"/>
</dbReference>
<dbReference type="EMBL" id="CP162511">
    <property type="protein sequence ID" value="XDI04421.1"/>
    <property type="molecule type" value="Genomic_DNA"/>
</dbReference>
<dbReference type="AlphaFoldDB" id="A0AB39BDE0"/>
<evidence type="ECO:0000313" key="2">
    <source>
        <dbReference type="EMBL" id="XDI04421.1"/>
    </source>
</evidence>
<dbReference type="Pfam" id="PF08240">
    <property type="entry name" value="ADH_N"/>
    <property type="match status" value="1"/>
</dbReference>
<dbReference type="InterPro" id="IPR013154">
    <property type="entry name" value="ADH-like_N"/>
</dbReference>
<proteinExistence type="predicted"/>
<reference evidence="2" key="1">
    <citation type="submission" date="2024-05" db="EMBL/GenBank/DDBJ databases">
        <title>Herbiconiux sp. A18JL235.</title>
        <authorList>
            <person name="Zhang G."/>
        </authorList>
    </citation>
    <scope>NUCLEOTIDE SEQUENCE</scope>
    <source>
        <strain evidence="2">A18JL235</strain>
    </source>
</reference>
<protein>
    <submittedName>
        <fullName evidence="2">NADP-dependent oxidoreductase</fullName>
        <ecNumber evidence="2">1.-.-.-</ecNumber>
    </submittedName>
</protein>
<dbReference type="RefSeq" id="WP_368496821.1">
    <property type="nucleotide sequence ID" value="NZ_CP162511.1"/>
</dbReference>
<name>A0AB39BDE0_9MICO</name>
<dbReference type="Pfam" id="PF13602">
    <property type="entry name" value="ADH_zinc_N_2"/>
    <property type="match status" value="1"/>
</dbReference>
<dbReference type="Gene3D" id="3.90.180.10">
    <property type="entry name" value="Medium-chain alcohol dehydrogenases, catalytic domain"/>
    <property type="match status" value="1"/>
</dbReference>
<evidence type="ECO:0000259" key="1">
    <source>
        <dbReference type="SMART" id="SM00829"/>
    </source>
</evidence>
<dbReference type="InterPro" id="IPR011032">
    <property type="entry name" value="GroES-like_sf"/>
</dbReference>
<dbReference type="SUPFAM" id="SSF51735">
    <property type="entry name" value="NAD(P)-binding Rossmann-fold domains"/>
    <property type="match status" value="1"/>
</dbReference>
<dbReference type="InterPro" id="IPR020843">
    <property type="entry name" value="ER"/>
</dbReference>
<gene>
    <name evidence="2" type="ORF">ABFY20_13925</name>
</gene>
<dbReference type="SMART" id="SM00829">
    <property type="entry name" value="PKS_ER"/>
    <property type="match status" value="1"/>
</dbReference>
<dbReference type="CDD" id="cd05289">
    <property type="entry name" value="MDR_like_2"/>
    <property type="match status" value="1"/>
</dbReference>
<dbReference type="SUPFAM" id="SSF50129">
    <property type="entry name" value="GroES-like"/>
    <property type="match status" value="1"/>
</dbReference>
<dbReference type="InterPro" id="IPR036291">
    <property type="entry name" value="NAD(P)-bd_dom_sf"/>
</dbReference>
<dbReference type="PANTHER" id="PTHR43677:SF4">
    <property type="entry name" value="QUINONE OXIDOREDUCTASE-LIKE PROTEIN 2"/>
    <property type="match status" value="1"/>
</dbReference>
<dbReference type="GO" id="GO:0016491">
    <property type="term" value="F:oxidoreductase activity"/>
    <property type="evidence" value="ECO:0007669"/>
    <property type="project" value="UniProtKB-KW"/>
</dbReference>